<reference evidence="4" key="1">
    <citation type="submission" date="2023-04" db="EMBL/GenBank/DDBJ databases">
        <title>Black Yeasts Isolated from many extreme environments.</title>
        <authorList>
            <person name="Coleine C."/>
            <person name="Stajich J.E."/>
            <person name="Selbmann L."/>
        </authorList>
    </citation>
    <scope>NUCLEOTIDE SEQUENCE</scope>
    <source>
        <strain evidence="4">CCFEE 5312</strain>
    </source>
</reference>
<dbReference type="Proteomes" id="UP001271007">
    <property type="component" value="Unassembled WGS sequence"/>
</dbReference>
<dbReference type="Gene3D" id="3.40.50.720">
    <property type="entry name" value="NAD(P)-binding Rossmann-like Domain"/>
    <property type="match status" value="1"/>
</dbReference>
<feature type="domain" description="Alcohol dehydrogenase-like C-terminal" evidence="2">
    <location>
        <begin position="161"/>
        <end position="251"/>
    </location>
</feature>
<evidence type="ECO:0000313" key="4">
    <source>
        <dbReference type="EMBL" id="KAK3045872.1"/>
    </source>
</evidence>
<dbReference type="PANTHER" id="PTHR43205:SF42">
    <property type="entry name" value="ALCOHOL DEHYDROGENASE, ZINC-CONTAINING (AFU_ORTHOLOGUE AFUA_7G04530)"/>
    <property type="match status" value="1"/>
</dbReference>
<dbReference type="InterPro" id="IPR041694">
    <property type="entry name" value="ADH_N_2"/>
</dbReference>
<evidence type="ECO:0000256" key="1">
    <source>
        <dbReference type="ARBA" id="ARBA00023002"/>
    </source>
</evidence>
<comment type="caution">
    <text evidence="4">The sequence shown here is derived from an EMBL/GenBank/DDBJ whole genome shotgun (WGS) entry which is preliminary data.</text>
</comment>
<name>A0AAJ0D4V6_9PEZI</name>
<accession>A0AAJ0D4V6</accession>
<organism evidence="4 5">
    <name type="scientific">Extremus antarcticus</name>
    <dbReference type="NCBI Taxonomy" id="702011"/>
    <lineage>
        <taxon>Eukaryota</taxon>
        <taxon>Fungi</taxon>
        <taxon>Dikarya</taxon>
        <taxon>Ascomycota</taxon>
        <taxon>Pezizomycotina</taxon>
        <taxon>Dothideomycetes</taxon>
        <taxon>Dothideomycetidae</taxon>
        <taxon>Mycosphaerellales</taxon>
        <taxon>Extremaceae</taxon>
        <taxon>Extremus</taxon>
    </lineage>
</organism>
<dbReference type="Pfam" id="PF16884">
    <property type="entry name" value="ADH_N_2"/>
    <property type="match status" value="1"/>
</dbReference>
<dbReference type="SUPFAM" id="SSF51735">
    <property type="entry name" value="NAD(P)-binding Rossmann-fold domains"/>
    <property type="match status" value="1"/>
</dbReference>
<dbReference type="InterPro" id="IPR013149">
    <property type="entry name" value="ADH-like_C"/>
</dbReference>
<evidence type="ECO:0008006" key="6">
    <source>
        <dbReference type="Google" id="ProtNLM"/>
    </source>
</evidence>
<feature type="domain" description="Oxidoreductase N-terminal" evidence="3">
    <location>
        <begin position="8"/>
        <end position="115"/>
    </location>
</feature>
<dbReference type="CDD" id="cd05288">
    <property type="entry name" value="PGDH"/>
    <property type="match status" value="1"/>
</dbReference>
<dbReference type="GO" id="GO:0016628">
    <property type="term" value="F:oxidoreductase activity, acting on the CH-CH group of donors, NAD or NADP as acceptor"/>
    <property type="evidence" value="ECO:0007669"/>
    <property type="project" value="InterPro"/>
</dbReference>
<dbReference type="Gene3D" id="3.90.180.10">
    <property type="entry name" value="Medium-chain alcohol dehydrogenases, catalytic domain"/>
    <property type="match status" value="1"/>
</dbReference>
<gene>
    <name evidence="4" type="ORF">LTR09_012603</name>
</gene>
<dbReference type="EMBL" id="JAWDJX010000140">
    <property type="protein sequence ID" value="KAK3045872.1"/>
    <property type="molecule type" value="Genomic_DNA"/>
</dbReference>
<evidence type="ECO:0000259" key="2">
    <source>
        <dbReference type="Pfam" id="PF00107"/>
    </source>
</evidence>
<evidence type="ECO:0000313" key="5">
    <source>
        <dbReference type="Proteomes" id="UP001271007"/>
    </source>
</evidence>
<dbReference type="Pfam" id="PF00107">
    <property type="entry name" value="ADH_zinc_N"/>
    <property type="match status" value="1"/>
</dbReference>
<dbReference type="SUPFAM" id="SSF50129">
    <property type="entry name" value="GroES-like"/>
    <property type="match status" value="1"/>
</dbReference>
<protein>
    <recommendedName>
        <fullName evidence="6">Enoyl reductase (ER) domain-containing protein</fullName>
    </recommendedName>
</protein>
<sequence length="254" mass="27124">MALSPSFKSVVLAKRPKDHIEADTFRVEESPTPAAGSLKDGEVLFQSNYLSLDPAMRGWLNDTRSYIPPVKIGAVMRGNGVGTIVASKSSKFRTGETASAMCGWSEIAVLKEDLVDKLDLPINGTMTDSLADEVHQQFGILNVGRVKAGDFVVVSGAAGATGSVVGQIAKLKGATVLGITGSDDKCKWLVNELGFDNALNYKDKSFAKNFRAATKQLIDVFFDNVGGEVLDLALARAKEHSTFVMCGGISQYVE</sequence>
<dbReference type="PANTHER" id="PTHR43205">
    <property type="entry name" value="PROSTAGLANDIN REDUCTASE"/>
    <property type="match status" value="1"/>
</dbReference>
<dbReference type="AlphaFoldDB" id="A0AAJ0D4V6"/>
<dbReference type="InterPro" id="IPR036291">
    <property type="entry name" value="NAD(P)-bd_dom_sf"/>
</dbReference>
<keyword evidence="5" id="KW-1185">Reference proteome</keyword>
<dbReference type="InterPro" id="IPR011032">
    <property type="entry name" value="GroES-like_sf"/>
</dbReference>
<proteinExistence type="predicted"/>
<evidence type="ECO:0000259" key="3">
    <source>
        <dbReference type="Pfam" id="PF16884"/>
    </source>
</evidence>
<keyword evidence="1" id="KW-0560">Oxidoreductase</keyword>
<dbReference type="InterPro" id="IPR045010">
    <property type="entry name" value="MDR_fam"/>
</dbReference>